<protein>
    <submittedName>
        <fullName evidence="4">Proteasome subunit beta</fullName>
    </submittedName>
</protein>
<accession>A0AA35WF79</accession>
<dbReference type="GO" id="GO:0051603">
    <property type="term" value="P:proteolysis involved in protein catabolic process"/>
    <property type="evidence" value="ECO:0007669"/>
    <property type="project" value="InterPro"/>
</dbReference>
<dbReference type="InterPro" id="IPR023333">
    <property type="entry name" value="Proteasome_suB-type"/>
</dbReference>
<keyword evidence="3" id="KW-0378">Hydrolase</keyword>
<keyword evidence="5" id="KW-1185">Reference proteome</keyword>
<evidence type="ECO:0000313" key="5">
    <source>
        <dbReference type="Proteomes" id="UP001174909"/>
    </source>
</evidence>
<gene>
    <name evidence="4" type="ORF">GBAR_LOCUS9398</name>
</gene>
<comment type="caution">
    <text evidence="4">The sequence shown here is derived from an EMBL/GenBank/DDBJ whole genome shotgun (WGS) entry which is preliminary data.</text>
</comment>
<dbReference type="SUPFAM" id="SSF56235">
    <property type="entry name" value="N-terminal nucleophile aminohydrolases (Ntn hydrolases)"/>
    <property type="match status" value="1"/>
</dbReference>
<evidence type="ECO:0000256" key="3">
    <source>
        <dbReference type="ARBA" id="ARBA00022801"/>
    </source>
</evidence>
<dbReference type="InterPro" id="IPR001353">
    <property type="entry name" value="Proteasome_sua/b"/>
</dbReference>
<evidence type="ECO:0000313" key="4">
    <source>
        <dbReference type="EMBL" id="CAI8015101.1"/>
    </source>
</evidence>
<organism evidence="4 5">
    <name type="scientific">Geodia barretti</name>
    <name type="common">Barrett's horny sponge</name>
    <dbReference type="NCBI Taxonomy" id="519541"/>
    <lineage>
        <taxon>Eukaryota</taxon>
        <taxon>Metazoa</taxon>
        <taxon>Porifera</taxon>
        <taxon>Demospongiae</taxon>
        <taxon>Heteroscleromorpha</taxon>
        <taxon>Tetractinellida</taxon>
        <taxon>Astrophorina</taxon>
        <taxon>Geodiidae</taxon>
        <taxon>Geodia</taxon>
    </lineage>
</organism>
<dbReference type="GO" id="GO:0005737">
    <property type="term" value="C:cytoplasm"/>
    <property type="evidence" value="ECO:0007669"/>
    <property type="project" value="TreeGrafter"/>
</dbReference>
<evidence type="ECO:0000256" key="2">
    <source>
        <dbReference type="ARBA" id="ARBA00022670"/>
    </source>
</evidence>
<dbReference type="EMBL" id="CASHTH010001418">
    <property type="protein sequence ID" value="CAI8015101.1"/>
    <property type="molecule type" value="Genomic_DNA"/>
</dbReference>
<reference evidence="4" key="1">
    <citation type="submission" date="2023-03" db="EMBL/GenBank/DDBJ databases">
        <authorList>
            <person name="Steffen K."/>
            <person name="Cardenas P."/>
        </authorList>
    </citation>
    <scope>NUCLEOTIDE SEQUENCE</scope>
</reference>
<dbReference type="GO" id="GO:0008233">
    <property type="term" value="F:peptidase activity"/>
    <property type="evidence" value="ECO:0007669"/>
    <property type="project" value="UniProtKB-KW"/>
</dbReference>
<dbReference type="Gene3D" id="3.60.20.10">
    <property type="entry name" value="Glutamine Phosphoribosylpyrophosphate, subunit 1, domain 1"/>
    <property type="match status" value="1"/>
</dbReference>
<dbReference type="InterPro" id="IPR029055">
    <property type="entry name" value="Ntn_hydrolases_N"/>
</dbReference>
<proteinExistence type="predicted"/>
<dbReference type="GO" id="GO:0005839">
    <property type="term" value="C:proteasome core complex"/>
    <property type="evidence" value="ECO:0007669"/>
    <property type="project" value="InterPro"/>
</dbReference>
<dbReference type="PANTHER" id="PTHR32194:SF0">
    <property type="entry name" value="ATP-DEPENDENT PROTEASE SUBUNIT HSLV"/>
    <property type="match status" value="1"/>
</dbReference>
<evidence type="ECO:0000256" key="1">
    <source>
        <dbReference type="ARBA" id="ARBA00022490"/>
    </source>
</evidence>
<keyword evidence="1" id="KW-0963">Cytoplasm</keyword>
<sequence>MHDKGDFLNLSGAEHQELALHGAINHKGDFLNLLKHANYPLKIELPPETTLHGTDVEIAHSTTVVAVLYREGIMIAGDRRATAGTSVIYDRAEKVLQIDRHSALAISGSPAMAYEIARMLEHSFQYFRRSQLQELSLEGKLRMLSRLIRENLSMALQGIGGVIPIFALYDLNTDDDENGGKIFFYDALGAHFENVDFATTGSGSIWIRGVLRYISRFGDTPLHEMDQRQVVITILRLLDIASEYDAATSGYNAKVKIFPTLKTVTRTGVNTVSDDDLAAWYAEAQPEQV</sequence>
<keyword evidence="4" id="KW-0647">Proteasome</keyword>
<dbReference type="Pfam" id="PF00227">
    <property type="entry name" value="Proteasome"/>
    <property type="match status" value="1"/>
</dbReference>
<dbReference type="Proteomes" id="UP001174909">
    <property type="component" value="Unassembled WGS sequence"/>
</dbReference>
<name>A0AA35WF79_GEOBA</name>
<dbReference type="AlphaFoldDB" id="A0AA35WF79"/>
<dbReference type="PANTHER" id="PTHR32194">
    <property type="entry name" value="METALLOPROTEASE TLDD"/>
    <property type="match status" value="1"/>
</dbReference>
<keyword evidence="2" id="KW-0645">Protease</keyword>